<reference evidence="14 15" key="1">
    <citation type="submission" date="2018-07" db="EMBL/GenBank/DDBJ databases">
        <title>Genomic Encyclopedia of Type Strains, Phase III (KMG-III): the genomes of soil and plant-associated and newly described type strains.</title>
        <authorList>
            <person name="Whitman W."/>
        </authorList>
    </citation>
    <scope>NUCLEOTIDE SEQUENCE [LARGE SCALE GENOMIC DNA]</scope>
    <source>
        <strain evidence="14 15">CECT 7287</strain>
    </source>
</reference>
<dbReference type="Pfam" id="PF00294">
    <property type="entry name" value="PfkB"/>
    <property type="match status" value="1"/>
</dbReference>
<feature type="binding site" evidence="12">
    <location>
        <position position="248"/>
    </location>
    <ligand>
        <name>K(+)</name>
        <dbReference type="ChEBI" id="CHEBI:29103"/>
    </ligand>
</feature>
<sequence length="305" mass="32150">MNRPRIAVVGSLNMDLVVSTERMPRVGETISGKTIHYIPGGKGANQAVGCARLGAEVHMIGAVGDDMFGSVLMTNMKDNGVCTDGIGIIEHTPTGIASILHTSEDNCIVIIPGANGAMTPARVEQSARFIAQADLVLIQLEIPLESVYAALRIARSAGVRTVLNPAPARDLSADLLQLADCITPNETEFASLGGFMETDGQDAWQDGLSNWEKRHDHKVILTRGKHGASYRNNGQPVTIPAPVVAAVDSTGAGDCLNAAFGFGLASGWSIEQSLKFAVKAASLSVTKFGAQAGMPTIEEIERMDI</sequence>
<dbReference type="GO" id="GO:0046872">
    <property type="term" value="F:metal ion binding"/>
    <property type="evidence" value="ECO:0007669"/>
    <property type="project" value="UniProtKB-KW"/>
</dbReference>
<keyword evidence="6 12" id="KW-0547">Nucleotide-binding</keyword>
<dbReference type="CDD" id="cd01174">
    <property type="entry name" value="ribokinase"/>
    <property type="match status" value="1"/>
</dbReference>
<dbReference type="EMBL" id="QRDZ01000001">
    <property type="protein sequence ID" value="RED89071.1"/>
    <property type="molecule type" value="Genomic_DNA"/>
</dbReference>
<dbReference type="Proteomes" id="UP000256977">
    <property type="component" value="Unassembled WGS sequence"/>
</dbReference>
<dbReference type="RefSeq" id="WP_116058542.1">
    <property type="nucleotide sequence ID" value="NZ_QRDZ01000001.1"/>
</dbReference>
<dbReference type="GO" id="GO:0005829">
    <property type="term" value="C:cytosol"/>
    <property type="evidence" value="ECO:0007669"/>
    <property type="project" value="TreeGrafter"/>
</dbReference>
<comment type="function">
    <text evidence="12">Catalyzes the phosphorylation of ribose at O-5 in a reaction requiring ATP and magnesium. The resulting D-ribose-5-phosphate can then be used either for sythesis of nucleotides, histidine, and tryptophan, or as a component of the pentose phosphate pathway.</text>
</comment>
<dbReference type="PANTHER" id="PTHR10584">
    <property type="entry name" value="SUGAR KINASE"/>
    <property type="match status" value="1"/>
</dbReference>
<evidence type="ECO:0000313" key="15">
    <source>
        <dbReference type="Proteomes" id="UP000256977"/>
    </source>
</evidence>
<evidence type="ECO:0000256" key="8">
    <source>
        <dbReference type="ARBA" id="ARBA00022840"/>
    </source>
</evidence>
<organism evidence="14 15">
    <name type="scientific">Cohnella phaseoli</name>
    <dbReference type="NCBI Taxonomy" id="456490"/>
    <lineage>
        <taxon>Bacteria</taxon>
        <taxon>Bacillati</taxon>
        <taxon>Bacillota</taxon>
        <taxon>Bacilli</taxon>
        <taxon>Bacillales</taxon>
        <taxon>Paenibacillaceae</taxon>
        <taxon>Cohnella</taxon>
    </lineage>
</organism>
<comment type="caution">
    <text evidence="12">Lacks conserved residue(s) required for the propagation of feature annotation.</text>
</comment>
<keyword evidence="12" id="KW-0963">Cytoplasm</keyword>
<comment type="activity regulation">
    <text evidence="12">Activated by a monovalent cation that binds near, but not in, the active site. The most likely occupant of the site in vivo is potassium. Ion binding induces a conformational change that may alter substrate affinity.</text>
</comment>
<feature type="binding site" evidence="12">
    <location>
        <begin position="41"/>
        <end position="45"/>
    </location>
    <ligand>
        <name>substrate</name>
    </ligand>
</feature>
<feature type="binding site" evidence="12">
    <location>
        <begin position="13"/>
        <end position="15"/>
    </location>
    <ligand>
        <name>substrate</name>
    </ligand>
</feature>
<evidence type="ECO:0000259" key="13">
    <source>
        <dbReference type="Pfam" id="PF00294"/>
    </source>
</evidence>
<keyword evidence="11 12" id="KW-0119">Carbohydrate metabolism</keyword>
<comment type="similarity">
    <text evidence="1">Belongs to the carbohydrate kinase pfkB family.</text>
</comment>
<dbReference type="HAMAP" id="MF_01987">
    <property type="entry name" value="Ribokinase"/>
    <property type="match status" value="1"/>
</dbReference>
<comment type="pathway">
    <text evidence="12">Carbohydrate metabolism; D-ribose degradation; D-ribose 5-phosphate from beta-D-ribopyranose: step 2/2.</text>
</comment>
<dbReference type="NCBIfam" id="TIGR02152">
    <property type="entry name" value="D_ribokin_bact"/>
    <property type="match status" value="1"/>
</dbReference>
<dbReference type="GO" id="GO:0004747">
    <property type="term" value="F:ribokinase activity"/>
    <property type="evidence" value="ECO:0007669"/>
    <property type="project" value="UniProtKB-UniRule"/>
</dbReference>
<dbReference type="UniPathway" id="UPA00916">
    <property type="reaction ID" value="UER00889"/>
</dbReference>
<dbReference type="GO" id="GO:0019303">
    <property type="term" value="P:D-ribose catabolic process"/>
    <property type="evidence" value="ECO:0007669"/>
    <property type="project" value="UniProtKB-UniRule"/>
</dbReference>
<dbReference type="AlphaFoldDB" id="A0A3D9KQX3"/>
<keyword evidence="15" id="KW-1185">Reference proteome</keyword>
<feature type="binding site" evidence="12">
    <location>
        <position position="250"/>
    </location>
    <ligand>
        <name>K(+)</name>
        <dbReference type="ChEBI" id="CHEBI:29103"/>
    </ligand>
</feature>
<dbReference type="Gene3D" id="3.40.1190.20">
    <property type="match status" value="1"/>
</dbReference>
<accession>A0A3D9KQX3</accession>
<keyword evidence="8 12" id="KW-0067">ATP-binding</keyword>
<dbReference type="InterPro" id="IPR002139">
    <property type="entry name" value="Ribo/fructo_kinase"/>
</dbReference>
<evidence type="ECO:0000256" key="9">
    <source>
        <dbReference type="ARBA" id="ARBA00022842"/>
    </source>
</evidence>
<comment type="cofactor">
    <cofactor evidence="12">
        <name>Mg(2+)</name>
        <dbReference type="ChEBI" id="CHEBI:18420"/>
    </cofactor>
    <text evidence="12">Requires a divalent cation, most likely magnesium in vivo, as an electrophilic catalyst to aid phosphoryl group transfer. It is the chelate of the metal and the nucleotide that is the actual substrate.</text>
</comment>
<comment type="similarity">
    <text evidence="12">Belongs to the carbohydrate kinase PfkB family. Ribokinase subfamily.</text>
</comment>
<feature type="binding site" evidence="12">
    <location>
        <begin position="222"/>
        <end position="227"/>
    </location>
    <ligand>
        <name>ATP</name>
        <dbReference type="ChEBI" id="CHEBI:30616"/>
    </ligand>
</feature>
<dbReference type="InterPro" id="IPR011877">
    <property type="entry name" value="Ribokinase"/>
</dbReference>
<evidence type="ECO:0000256" key="12">
    <source>
        <dbReference type="HAMAP-Rule" id="MF_01987"/>
    </source>
</evidence>
<comment type="caution">
    <text evidence="14">The sequence shown here is derived from an EMBL/GenBank/DDBJ whole genome shotgun (WGS) entry which is preliminary data.</text>
</comment>
<name>A0A3D9KQX3_9BACL</name>
<feature type="binding site" evidence="12">
    <location>
        <position position="141"/>
    </location>
    <ligand>
        <name>substrate</name>
    </ligand>
</feature>
<dbReference type="PANTHER" id="PTHR10584:SF166">
    <property type="entry name" value="RIBOKINASE"/>
    <property type="match status" value="1"/>
</dbReference>
<comment type="catalytic activity">
    <reaction evidence="12">
        <text>D-ribose + ATP = D-ribose 5-phosphate + ADP + H(+)</text>
        <dbReference type="Rhea" id="RHEA:13697"/>
        <dbReference type="ChEBI" id="CHEBI:15378"/>
        <dbReference type="ChEBI" id="CHEBI:30616"/>
        <dbReference type="ChEBI" id="CHEBI:47013"/>
        <dbReference type="ChEBI" id="CHEBI:78346"/>
        <dbReference type="ChEBI" id="CHEBI:456216"/>
        <dbReference type="EC" id="2.7.1.15"/>
    </reaction>
</comment>
<feature type="binding site" evidence="12">
    <location>
        <position position="287"/>
    </location>
    <ligand>
        <name>K(+)</name>
        <dbReference type="ChEBI" id="CHEBI:29103"/>
    </ligand>
</feature>
<comment type="subunit">
    <text evidence="12">Homodimer.</text>
</comment>
<dbReference type="InterPro" id="IPR011611">
    <property type="entry name" value="PfkB_dom"/>
</dbReference>
<dbReference type="GO" id="GO:0005524">
    <property type="term" value="F:ATP binding"/>
    <property type="evidence" value="ECO:0007669"/>
    <property type="project" value="UniProtKB-UniRule"/>
</dbReference>
<evidence type="ECO:0000256" key="6">
    <source>
        <dbReference type="ARBA" id="ARBA00022741"/>
    </source>
</evidence>
<keyword evidence="10 12" id="KW-0630">Potassium</keyword>
<dbReference type="OrthoDB" id="9775849at2"/>
<dbReference type="PRINTS" id="PR00990">
    <property type="entry name" value="RIBOKINASE"/>
</dbReference>
<gene>
    <name evidence="12" type="primary">rbsK</name>
    <name evidence="14" type="ORF">DFP98_10142</name>
</gene>
<feature type="binding site" evidence="12">
    <location>
        <position position="185"/>
    </location>
    <ligand>
        <name>ATP</name>
        <dbReference type="ChEBI" id="CHEBI:30616"/>
    </ligand>
</feature>
<evidence type="ECO:0000256" key="2">
    <source>
        <dbReference type="ARBA" id="ARBA00012035"/>
    </source>
</evidence>
<feature type="binding site" evidence="12">
    <location>
        <position position="284"/>
    </location>
    <ligand>
        <name>K(+)</name>
        <dbReference type="ChEBI" id="CHEBI:29103"/>
    </ligand>
</feature>
<evidence type="ECO:0000256" key="5">
    <source>
        <dbReference type="ARBA" id="ARBA00022723"/>
    </source>
</evidence>
<evidence type="ECO:0000256" key="1">
    <source>
        <dbReference type="ARBA" id="ARBA00005380"/>
    </source>
</evidence>
<comment type="subcellular location">
    <subcellularLocation>
        <location evidence="12">Cytoplasm</location>
    </subcellularLocation>
</comment>
<dbReference type="InterPro" id="IPR029056">
    <property type="entry name" value="Ribokinase-like"/>
</dbReference>
<feature type="binding site" evidence="12">
    <location>
        <begin position="253"/>
        <end position="254"/>
    </location>
    <ligand>
        <name>ATP</name>
        <dbReference type="ChEBI" id="CHEBI:30616"/>
    </ligand>
</feature>
<keyword evidence="4 12" id="KW-0808">Transferase</keyword>
<keyword evidence="9 12" id="KW-0460">Magnesium</keyword>
<dbReference type="EC" id="2.7.1.15" evidence="2 12"/>
<keyword evidence="7 12" id="KW-0418">Kinase</keyword>
<proteinExistence type="inferred from homology"/>
<dbReference type="InterPro" id="IPR002173">
    <property type="entry name" value="Carboh/pur_kinase_PfkB_CS"/>
</dbReference>
<feature type="binding site" evidence="12">
    <location>
        <position position="289"/>
    </location>
    <ligand>
        <name>K(+)</name>
        <dbReference type="ChEBI" id="CHEBI:29103"/>
    </ligand>
</feature>
<evidence type="ECO:0000313" key="14">
    <source>
        <dbReference type="EMBL" id="RED89071.1"/>
    </source>
</evidence>
<evidence type="ECO:0000256" key="10">
    <source>
        <dbReference type="ARBA" id="ARBA00022958"/>
    </source>
</evidence>
<dbReference type="PROSITE" id="PS00583">
    <property type="entry name" value="PFKB_KINASES_1"/>
    <property type="match status" value="1"/>
</dbReference>
<feature type="binding site" evidence="12">
    <location>
        <position position="254"/>
    </location>
    <ligand>
        <name>substrate</name>
    </ligand>
</feature>
<evidence type="ECO:0000256" key="3">
    <source>
        <dbReference type="ARBA" id="ARBA00016943"/>
    </source>
</evidence>
<evidence type="ECO:0000256" key="7">
    <source>
        <dbReference type="ARBA" id="ARBA00022777"/>
    </source>
</evidence>
<feature type="active site" description="Proton acceptor" evidence="12">
    <location>
        <position position="254"/>
    </location>
</feature>
<dbReference type="SUPFAM" id="SSF53613">
    <property type="entry name" value="Ribokinase-like"/>
    <property type="match status" value="1"/>
</dbReference>
<feature type="domain" description="Carbohydrate kinase PfkB" evidence="13">
    <location>
        <begin position="5"/>
        <end position="296"/>
    </location>
</feature>
<evidence type="ECO:0000256" key="4">
    <source>
        <dbReference type="ARBA" id="ARBA00022679"/>
    </source>
</evidence>
<protein>
    <recommendedName>
        <fullName evidence="3 12">Ribokinase</fullName>
        <shortName evidence="12">RK</shortName>
        <ecNumber evidence="2 12">2.7.1.15</ecNumber>
    </recommendedName>
</protein>
<evidence type="ECO:0000256" key="11">
    <source>
        <dbReference type="ARBA" id="ARBA00023277"/>
    </source>
</evidence>
<keyword evidence="5 12" id="KW-0479">Metal-binding</keyword>